<comment type="caution">
    <text evidence="2">The sequence shown here is derived from an EMBL/GenBank/DDBJ whole genome shotgun (WGS) entry which is preliminary data.</text>
</comment>
<dbReference type="RefSeq" id="WP_169565324.1">
    <property type="nucleotide sequence ID" value="NZ_JAAXYH010000014.1"/>
</dbReference>
<evidence type="ECO:0000313" key="2">
    <source>
        <dbReference type="EMBL" id="NMH66594.1"/>
    </source>
</evidence>
<accession>A0A972JLV5</accession>
<keyword evidence="1" id="KW-0732">Signal</keyword>
<proteinExistence type="predicted"/>
<protein>
    <recommendedName>
        <fullName evidence="4">Cytochrome c family protein</fullName>
    </recommendedName>
</protein>
<feature type="signal peptide" evidence="1">
    <location>
        <begin position="1"/>
        <end position="26"/>
    </location>
</feature>
<name>A0A972JLV5_9GAMM</name>
<evidence type="ECO:0000313" key="3">
    <source>
        <dbReference type="Proteomes" id="UP000737113"/>
    </source>
</evidence>
<evidence type="ECO:0008006" key="4">
    <source>
        <dbReference type="Google" id="ProtNLM"/>
    </source>
</evidence>
<dbReference type="Proteomes" id="UP000737113">
    <property type="component" value="Unassembled WGS sequence"/>
</dbReference>
<dbReference type="EMBL" id="JAAXYH010000014">
    <property type="protein sequence ID" value="NMH66594.1"/>
    <property type="molecule type" value="Genomic_DNA"/>
</dbReference>
<reference evidence="2" key="1">
    <citation type="submission" date="2020-04" db="EMBL/GenBank/DDBJ databases">
        <title>Description of Shewanella salipaludis sp. nov., isolated from a salt marsh.</title>
        <authorList>
            <person name="Park S."/>
            <person name="Yoon J.-H."/>
        </authorList>
    </citation>
    <scope>NUCLEOTIDE SEQUENCE</scope>
    <source>
        <strain evidence="2">SHSM-M6</strain>
    </source>
</reference>
<sequence length="494" mass="53352">MSKIHFALSAVSACLLSQAIAVTVSAKEFIPANVTHSCYIAKSELETWSGGKALRPDSVFTPADSVTFDDATVCNFYKWSWQMFLWLTSADSRYGAAEDLVFDGQLFFDVDANSGKIFAQDSDVGLLRGGKSVSTEQAGSPSGVLLAQDGSLVYYTVHINNVYDAMTRLQAKYASGPASASGALFDEFPTTQKQLDALAAAAGVTAFAEGQALTMETKVSWVEIDKRDKDKYLTMMASIPDYRKSAAKPDDIWIWDGKTQRQALLGLVGFHVVSPVKGHPELVWATFEHSDNSPNNGFYYTPTDSGTPVLYSSFNDQGTLDNAMTFFAKGGAQGAANSQMASQCSQDSAHKYKVAACIQAEAGENIAPSDTFREYAWGSSPGLDGLDNNNDVLSANLGVQQNLAKGDVRKNYSLIGGIWTNDGSIPTYSSALYDPHLRGSVHLANSTLETYTQNDNCFSCHALSESSDIAYPANPGTKISHIYGEIVDYYQSQP</sequence>
<feature type="chain" id="PRO_5037999714" description="Cytochrome c family protein" evidence="1">
    <location>
        <begin position="27"/>
        <end position="494"/>
    </location>
</feature>
<dbReference type="AlphaFoldDB" id="A0A972JLV5"/>
<keyword evidence="3" id="KW-1185">Reference proteome</keyword>
<evidence type="ECO:0000256" key="1">
    <source>
        <dbReference type="SAM" id="SignalP"/>
    </source>
</evidence>
<gene>
    <name evidence="2" type="ORF">HC757_15670</name>
</gene>
<organism evidence="2 3">
    <name type="scientific">Shewanella salipaludis</name>
    <dbReference type="NCBI Taxonomy" id="2723052"/>
    <lineage>
        <taxon>Bacteria</taxon>
        <taxon>Pseudomonadati</taxon>
        <taxon>Pseudomonadota</taxon>
        <taxon>Gammaproteobacteria</taxon>
        <taxon>Alteromonadales</taxon>
        <taxon>Shewanellaceae</taxon>
        <taxon>Shewanella</taxon>
    </lineage>
</organism>